<protein>
    <submittedName>
        <fullName evidence="1">Uncharacterized protein</fullName>
    </submittedName>
</protein>
<organism evidence="1 2">
    <name type="scientific">Cardiocondyla obscurior</name>
    <dbReference type="NCBI Taxonomy" id="286306"/>
    <lineage>
        <taxon>Eukaryota</taxon>
        <taxon>Metazoa</taxon>
        <taxon>Ecdysozoa</taxon>
        <taxon>Arthropoda</taxon>
        <taxon>Hexapoda</taxon>
        <taxon>Insecta</taxon>
        <taxon>Pterygota</taxon>
        <taxon>Neoptera</taxon>
        <taxon>Endopterygota</taxon>
        <taxon>Hymenoptera</taxon>
        <taxon>Apocrita</taxon>
        <taxon>Aculeata</taxon>
        <taxon>Formicoidea</taxon>
        <taxon>Formicidae</taxon>
        <taxon>Myrmicinae</taxon>
        <taxon>Cardiocondyla</taxon>
    </lineage>
</organism>
<comment type="caution">
    <text evidence="1">The sequence shown here is derived from an EMBL/GenBank/DDBJ whole genome shotgun (WGS) entry which is preliminary data.</text>
</comment>
<dbReference type="EMBL" id="JADYXP020000010">
    <property type="protein sequence ID" value="KAL0115199.1"/>
    <property type="molecule type" value="Genomic_DNA"/>
</dbReference>
<gene>
    <name evidence="1" type="ORF">PUN28_010655</name>
</gene>
<keyword evidence="2" id="KW-1185">Reference proteome</keyword>
<sequence>MRYNAAQCDDVRRQVPKERVVGFTRTRNCVPTRTPTGPVLAATACNAVRSTCANRH</sequence>
<proteinExistence type="predicted"/>
<evidence type="ECO:0000313" key="2">
    <source>
        <dbReference type="Proteomes" id="UP001430953"/>
    </source>
</evidence>
<evidence type="ECO:0000313" key="1">
    <source>
        <dbReference type="EMBL" id="KAL0115199.1"/>
    </source>
</evidence>
<reference evidence="1 2" key="1">
    <citation type="submission" date="2023-03" db="EMBL/GenBank/DDBJ databases">
        <title>High recombination rates correlate with genetic variation in Cardiocondyla obscurior ants.</title>
        <authorList>
            <person name="Errbii M."/>
        </authorList>
    </citation>
    <scope>NUCLEOTIDE SEQUENCE [LARGE SCALE GENOMIC DNA]</scope>
    <source>
        <strain evidence="1">Alpha-2009</strain>
        <tissue evidence="1">Whole body</tissue>
    </source>
</reference>
<name>A0AAW2FKI6_9HYME</name>
<accession>A0AAW2FKI6</accession>
<dbReference type="AlphaFoldDB" id="A0AAW2FKI6"/>
<dbReference type="Proteomes" id="UP001430953">
    <property type="component" value="Unassembled WGS sequence"/>
</dbReference>